<evidence type="ECO:0000256" key="3">
    <source>
        <dbReference type="ARBA" id="ARBA00023125"/>
    </source>
</evidence>
<dbReference type="InterPro" id="IPR000432">
    <property type="entry name" value="DNA_mismatch_repair_MutS_C"/>
</dbReference>
<evidence type="ECO:0000256" key="2">
    <source>
        <dbReference type="ARBA" id="ARBA00022840"/>
    </source>
</evidence>
<dbReference type="OrthoDB" id="295033at2759"/>
<accession>A0A507CBQ7</accession>
<dbReference type="Proteomes" id="UP000320475">
    <property type="component" value="Unassembled WGS sequence"/>
</dbReference>
<dbReference type="InterPro" id="IPR027417">
    <property type="entry name" value="P-loop_NTPase"/>
</dbReference>
<organism evidence="5 6">
    <name type="scientific">Synchytrium endobioticum</name>
    <dbReference type="NCBI Taxonomy" id="286115"/>
    <lineage>
        <taxon>Eukaryota</taxon>
        <taxon>Fungi</taxon>
        <taxon>Fungi incertae sedis</taxon>
        <taxon>Chytridiomycota</taxon>
        <taxon>Chytridiomycota incertae sedis</taxon>
        <taxon>Chytridiomycetes</taxon>
        <taxon>Synchytriales</taxon>
        <taxon>Synchytriaceae</taxon>
        <taxon>Synchytrium</taxon>
    </lineage>
</organism>
<dbReference type="AlphaFoldDB" id="A0A507CBQ7"/>
<feature type="domain" description="DNA mismatch repair proteins mutS family" evidence="4">
    <location>
        <begin position="134"/>
        <end position="187"/>
    </location>
</feature>
<dbReference type="GO" id="GO:0005524">
    <property type="term" value="F:ATP binding"/>
    <property type="evidence" value="ECO:0007669"/>
    <property type="project" value="UniProtKB-KW"/>
</dbReference>
<name>A0A507CBQ7_9FUNG</name>
<sequence>MGSCGDFVDIVSLLGSSLHNSWLTLGSTAHLQTRLSLSKTVRSVLAESAFLLALGDVELKRSRLEESKKAIHDGIERQEPHGDISRGFGMGKVHCFRWCERTNYNLAYWSQYGIQDLSPRFIVTYLMRIRMSFASRILCVLTPFDRVFRRIGANGNFYLAGQSTFIVELAKTSRILGEATLRSLVILQYYQYLNIVVR</sequence>
<keyword evidence="2" id="KW-0067">ATP-binding</keyword>
<protein>
    <recommendedName>
        <fullName evidence="4">DNA mismatch repair proteins mutS family domain-containing protein</fullName>
    </recommendedName>
</protein>
<dbReference type="GO" id="GO:0006298">
    <property type="term" value="P:mismatch repair"/>
    <property type="evidence" value="ECO:0007669"/>
    <property type="project" value="InterPro"/>
</dbReference>
<dbReference type="Pfam" id="PF00488">
    <property type="entry name" value="MutS_V"/>
    <property type="match status" value="1"/>
</dbReference>
<keyword evidence="1" id="KW-0547">Nucleotide-binding</keyword>
<dbReference type="VEuPathDB" id="FungiDB:SeMB42_g05468"/>
<reference evidence="5 6" key="1">
    <citation type="journal article" date="2019" name="Sci. Rep.">
        <title>Comparative genomics of chytrid fungi reveal insights into the obligate biotrophic and pathogenic lifestyle of Synchytrium endobioticum.</title>
        <authorList>
            <person name="van de Vossenberg B.T.L.H."/>
            <person name="Warris S."/>
            <person name="Nguyen H.D.T."/>
            <person name="van Gent-Pelzer M.P.E."/>
            <person name="Joly D.L."/>
            <person name="van de Geest H.C."/>
            <person name="Bonants P.J.M."/>
            <person name="Smith D.S."/>
            <person name="Levesque C.A."/>
            <person name="van der Lee T.A.J."/>
        </authorList>
    </citation>
    <scope>NUCLEOTIDE SEQUENCE [LARGE SCALE GENOMIC DNA]</scope>
    <source>
        <strain evidence="5 6">LEV6574</strain>
    </source>
</reference>
<evidence type="ECO:0000259" key="4">
    <source>
        <dbReference type="Pfam" id="PF00488"/>
    </source>
</evidence>
<evidence type="ECO:0000313" key="6">
    <source>
        <dbReference type="Proteomes" id="UP000320475"/>
    </source>
</evidence>
<dbReference type="GO" id="GO:0030983">
    <property type="term" value="F:mismatched DNA binding"/>
    <property type="evidence" value="ECO:0007669"/>
    <property type="project" value="InterPro"/>
</dbReference>
<evidence type="ECO:0000256" key="1">
    <source>
        <dbReference type="ARBA" id="ARBA00022741"/>
    </source>
</evidence>
<evidence type="ECO:0000313" key="5">
    <source>
        <dbReference type="EMBL" id="TPX38497.1"/>
    </source>
</evidence>
<dbReference type="VEuPathDB" id="FungiDB:SeMB42_g03543"/>
<dbReference type="EMBL" id="QEAM01000607">
    <property type="protein sequence ID" value="TPX38497.1"/>
    <property type="molecule type" value="Genomic_DNA"/>
</dbReference>
<comment type="caution">
    <text evidence="5">The sequence shown here is derived from an EMBL/GenBank/DDBJ whole genome shotgun (WGS) entry which is preliminary data.</text>
</comment>
<dbReference type="Gene3D" id="3.40.50.300">
    <property type="entry name" value="P-loop containing nucleotide triphosphate hydrolases"/>
    <property type="match status" value="1"/>
</dbReference>
<gene>
    <name evidence="5" type="ORF">SeLEV6574_g07761</name>
</gene>
<keyword evidence="3" id="KW-0238">DNA-binding</keyword>
<proteinExistence type="predicted"/>